<evidence type="ECO:0000256" key="6">
    <source>
        <dbReference type="ARBA" id="ARBA00023054"/>
    </source>
</evidence>
<keyword evidence="3" id="KW-0547">Nucleotide-binding</keyword>
<dbReference type="EMBL" id="JACGWK010000005">
    <property type="protein sequence ID" value="KAL0352668.1"/>
    <property type="molecule type" value="Genomic_DNA"/>
</dbReference>
<feature type="region of interest" description="Disordered" evidence="8">
    <location>
        <begin position="366"/>
        <end position="392"/>
    </location>
</feature>
<dbReference type="InterPro" id="IPR049730">
    <property type="entry name" value="SNF2/RAD54-like_C"/>
</dbReference>
<comment type="subcellular location">
    <subcellularLocation>
        <location evidence="1">Nucleus</location>
    </subcellularLocation>
</comment>
<dbReference type="Pfam" id="PF06465">
    <property type="entry name" value="DUF1087"/>
    <property type="match status" value="1"/>
</dbReference>
<reference evidence="10" key="1">
    <citation type="submission" date="2020-06" db="EMBL/GenBank/DDBJ databases">
        <authorList>
            <person name="Li T."/>
            <person name="Hu X."/>
            <person name="Zhang T."/>
            <person name="Song X."/>
            <person name="Zhang H."/>
            <person name="Dai N."/>
            <person name="Sheng W."/>
            <person name="Hou X."/>
            <person name="Wei L."/>
        </authorList>
    </citation>
    <scope>NUCLEOTIDE SEQUENCE</scope>
    <source>
        <strain evidence="10">G01</strain>
        <tissue evidence="10">Leaf</tissue>
    </source>
</reference>
<dbReference type="GO" id="GO:0005524">
    <property type="term" value="F:ATP binding"/>
    <property type="evidence" value="ECO:0007669"/>
    <property type="project" value="UniProtKB-KW"/>
</dbReference>
<dbReference type="InterPro" id="IPR038718">
    <property type="entry name" value="SNF2-like_sf"/>
</dbReference>
<name>A0AAW2PBN5_9LAMI</name>
<reference evidence="10" key="2">
    <citation type="journal article" date="2024" name="Plant">
        <title>Genomic evolution and insights into agronomic trait innovations of Sesamum species.</title>
        <authorList>
            <person name="Miao H."/>
            <person name="Wang L."/>
            <person name="Qu L."/>
            <person name="Liu H."/>
            <person name="Sun Y."/>
            <person name="Le M."/>
            <person name="Wang Q."/>
            <person name="Wei S."/>
            <person name="Zheng Y."/>
            <person name="Lin W."/>
            <person name="Duan Y."/>
            <person name="Cao H."/>
            <person name="Xiong S."/>
            <person name="Wang X."/>
            <person name="Wei L."/>
            <person name="Li C."/>
            <person name="Ma Q."/>
            <person name="Ju M."/>
            <person name="Zhao R."/>
            <person name="Li G."/>
            <person name="Mu C."/>
            <person name="Tian Q."/>
            <person name="Mei H."/>
            <person name="Zhang T."/>
            <person name="Gao T."/>
            <person name="Zhang H."/>
        </authorList>
    </citation>
    <scope>NUCLEOTIDE SEQUENCE</scope>
    <source>
        <strain evidence="10">G01</strain>
    </source>
</reference>
<evidence type="ECO:0000313" key="10">
    <source>
        <dbReference type="EMBL" id="KAL0352668.1"/>
    </source>
</evidence>
<proteinExistence type="inferred from homology"/>
<dbReference type="GO" id="GO:0140658">
    <property type="term" value="F:ATP-dependent chromatin remodeler activity"/>
    <property type="evidence" value="ECO:0007669"/>
    <property type="project" value="TreeGrafter"/>
</dbReference>
<comment type="similarity">
    <text evidence="2">Belongs to the SNF2/RAD54 helicase family.</text>
</comment>
<dbReference type="InterPro" id="IPR000330">
    <property type="entry name" value="SNF2_N"/>
</dbReference>
<dbReference type="SUPFAM" id="SSF52540">
    <property type="entry name" value="P-loop containing nucleoside triphosphate hydrolases"/>
    <property type="match status" value="1"/>
</dbReference>
<evidence type="ECO:0000256" key="4">
    <source>
        <dbReference type="ARBA" id="ARBA00022801"/>
    </source>
</evidence>
<keyword evidence="4" id="KW-0378">Hydrolase</keyword>
<sequence>MYNLLNFLQPASFPSLSSFEEKFNDLTTAEKVEELKKLVAPHMLRRLKKDAMQNIPPKTERVVPVELSSVQAEYYRAMLTKNYQILRNIGKGVPQQSMLNIVMQLRKVCNHPYLIPGTEPESGSMEFLHEMRIKASAKLTLLHSMLKVLHKEGHRVLIFSQMTKLLDILEDYLTIEFGPKTYERVDGSVSVAERQSAIARFNQDKSRFVFLLSTRSCGLGINLATADTVVIYDSDFNPHADIQAMNRAHRIGQSNRLLVYRLVVRASVEERILQLAKKKLMLDQLFVNKSGSQKEVEDILKWGTEELFSDSDSSNKIVWDENAIMKLLDRSNLQSGSPDNADSELENDMLGSVKVSLEWNDECAEEQAGTVSVPVGTNDTSAQSSEKKDENLVGINEENEWDRLLRVRWEKYQNEEEAALGRGKRQRKAVSYREAYVAHPSEALSESGAEDEPEREPEPEREYTPAGRALKEKYAKLRARQKERLAKRNVTESSAALQGLNRPESIPKPSHIQEENEIAISTQPVADKSSAVDLEDKSLGKTVPHSMTDSSLKLGRILKQKSAFPDLPVMFSGQHIPEVSRFSDQLPYTSSVDSMRNSLLPIIGLCAPNAPKRMEPLQRKCPRPYQRQLKQGLGLEFPLPAGCSASGMSNEMTLKGHEATTVRHKLPDILPGPSQFHTMSDVPDKNLPFTPHSLNILKGKGIAEHLGNSSSTFSEFQEKMLLPKLPFDEKLLPRYSFPSASLPNTTPDLFASLSLGSRAAAERCRP</sequence>
<dbReference type="Pfam" id="PF00176">
    <property type="entry name" value="SNF2-rel_dom"/>
    <property type="match status" value="1"/>
</dbReference>
<organism evidence="10">
    <name type="scientific">Sesamum angustifolium</name>
    <dbReference type="NCBI Taxonomy" id="2727405"/>
    <lineage>
        <taxon>Eukaryota</taxon>
        <taxon>Viridiplantae</taxon>
        <taxon>Streptophyta</taxon>
        <taxon>Embryophyta</taxon>
        <taxon>Tracheophyta</taxon>
        <taxon>Spermatophyta</taxon>
        <taxon>Magnoliopsida</taxon>
        <taxon>eudicotyledons</taxon>
        <taxon>Gunneridae</taxon>
        <taxon>Pentapetalae</taxon>
        <taxon>asterids</taxon>
        <taxon>lamiids</taxon>
        <taxon>Lamiales</taxon>
        <taxon>Pedaliaceae</taxon>
        <taxon>Sesamum</taxon>
    </lineage>
</organism>
<dbReference type="Pfam" id="PF00271">
    <property type="entry name" value="Helicase_C"/>
    <property type="match status" value="1"/>
</dbReference>
<dbReference type="AlphaFoldDB" id="A0AAW2PBN5"/>
<evidence type="ECO:0000256" key="3">
    <source>
        <dbReference type="ARBA" id="ARBA00022741"/>
    </source>
</evidence>
<dbReference type="GO" id="GO:0005634">
    <property type="term" value="C:nucleus"/>
    <property type="evidence" value="ECO:0007669"/>
    <property type="project" value="UniProtKB-SubCell"/>
</dbReference>
<dbReference type="GO" id="GO:0003682">
    <property type="term" value="F:chromatin binding"/>
    <property type="evidence" value="ECO:0007669"/>
    <property type="project" value="TreeGrafter"/>
</dbReference>
<evidence type="ECO:0000256" key="1">
    <source>
        <dbReference type="ARBA" id="ARBA00004123"/>
    </source>
</evidence>
<dbReference type="GO" id="GO:0016887">
    <property type="term" value="F:ATP hydrolysis activity"/>
    <property type="evidence" value="ECO:0007669"/>
    <property type="project" value="TreeGrafter"/>
</dbReference>
<feature type="region of interest" description="Disordered" evidence="8">
    <location>
        <begin position="482"/>
        <end position="510"/>
    </location>
</feature>
<feature type="region of interest" description="Disordered" evidence="8">
    <location>
        <begin position="436"/>
        <end position="470"/>
    </location>
</feature>
<keyword evidence="7" id="KW-0539">Nucleus</keyword>
<dbReference type="CDD" id="cd18793">
    <property type="entry name" value="SF2_C_SNF"/>
    <property type="match status" value="1"/>
</dbReference>
<evidence type="ECO:0000256" key="7">
    <source>
        <dbReference type="ARBA" id="ARBA00023242"/>
    </source>
</evidence>
<protein>
    <submittedName>
        <fullName evidence="10">Protein CHROMATIN REMODELING 4</fullName>
    </submittedName>
</protein>
<evidence type="ECO:0000256" key="5">
    <source>
        <dbReference type="ARBA" id="ARBA00022840"/>
    </source>
</evidence>
<dbReference type="GO" id="GO:0003677">
    <property type="term" value="F:DNA binding"/>
    <property type="evidence" value="ECO:0007669"/>
    <property type="project" value="TreeGrafter"/>
</dbReference>
<evidence type="ECO:0000259" key="9">
    <source>
        <dbReference type="PROSITE" id="PS51194"/>
    </source>
</evidence>
<dbReference type="InterPro" id="IPR027417">
    <property type="entry name" value="P-loop_NTPase"/>
</dbReference>
<keyword evidence="5" id="KW-0067">ATP-binding</keyword>
<feature type="compositionally biased region" description="Polar residues" evidence="8">
    <location>
        <begin position="375"/>
        <end position="384"/>
    </location>
</feature>
<keyword evidence="6" id="KW-0175">Coiled coil</keyword>
<dbReference type="Gene3D" id="3.40.50.10810">
    <property type="entry name" value="Tandem AAA-ATPase domain"/>
    <property type="match status" value="1"/>
</dbReference>
<evidence type="ECO:0000256" key="2">
    <source>
        <dbReference type="ARBA" id="ARBA00007025"/>
    </source>
</evidence>
<dbReference type="FunFam" id="3.40.50.300:FF:000607">
    <property type="entry name" value="chromodomain-helicase-DNA-binding protein 1-like isoform X1"/>
    <property type="match status" value="1"/>
</dbReference>
<dbReference type="InterPro" id="IPR001650">
    <property type="entry name" value="Helicase_C-like"/>
</dbReference>
<dbReference type="SMART" id="SM00490">
    <property type="entry name" value="HELICc"/>
    <property type="match status" value="1"/>
</dbReference>
<feature type="compositionally biased region" description="Basic and acidic residues" evidence="8">
    <location>
        <begin position="456"/>
        <end position="470"/>
    </location>
</feature>
<gene>
    <name evidence="10" type="ORF">Sangu_0848100</name>
</gene>
<dbReference type="SMART" id="SM01147">
    <property type="entry name" value="DUF1087"/>
    <property type="match status" value="1"/>
</dbReference>
<dbReference type="PROSITE" id="PS51194">
    <property type="entry name" value="HELICASE_CTER"/>
    <property type="match status" value="1"/>
</dbReference>
<evidence type="ECO:0000256" key="8">
    <source>
        <dbReference type="SAM" id="MobiDB-lite"/>
    </source>
</evidence>
<dbReference type="PANTHER" id="PTHR45623">
    <property type="entry name" value="CHROMODOMAIN-HELICASE-DNA-BINDING PROTEIN 3-RELATED-RELATED"/>
    <property type="match status" value="1"/>
</dbReference>
<feature type="domain" description="Helicase C-terminal" evidence="9">
    <location>
        <begin position="141"/>
        <end position="300"/>
    </location>
</feature>
<accession>A0AAW2PBN5</accession>
<dbReference type="PANTHER" id="PTHR45623:SF28">
    <property type="entry name" value="PROTEIN CHROMATIN REMODELING 4"/>
    <property type="match status" value="1"/>
</dbReference>
<dbReference type="GO" id="GO:0000785">
    <property type="term" value="C:chromatin"/>
    <property type="evidence" value="ECO:0007669"/>
    <property type="project" value="TreeGrafter"/>
</dbReference>
<dbReference type="InterPro" id="IPR009463">
    <property type="entry name" value="DUF1087"/>
</dbReference>
<comment type="caution">
    <text evidence="10">The sequence shown here is derived from an EMBL/GenBank/DDBJ whole genome shotgun (WGS) entry which is preliminary data.</text>
</comment>
<dbReference type="GO" id="GO:0042393">
    <property type="term" value="F:histone binding"/>
    <property type="evidence" value="ECO:0007669"/>
    <property type="project" value="TreeGrafter"/>
</dbReference>
<dbReference type="Gene3D" id="3.40.50.300">
    <property type="entry name" value="P-loop containing nucleotide triphosphate hydrolases"/>
    <property type="match status" value="1"/>
</dbReference>